<dbReference type="Gene3D" id="3.30.450.20">
    <property type="entry name" value="PAS domain"/>
    <property type="match status" value="2"/>
</dbReference>
<dbReference type="Gene3D" id="3.30.565.10">
    <property type="entry name" value="Histidine kinase-like ATPase, C-terminal domain"/>
    <property type="match status" value="1"/>
</dbReference>
<accession>A0A1Y5TB95</accession>
<dbReference type="InterPro" id="IPR036890">
    <property type="entry name" value="HATPase_C_sf"/>
</dbReference>
<organism evidence="10 11">
    <name type="scientific">Pseudooctadecabacter jejudonensis</name>
    <dbReference type="NCBI Taxonomy" id="1391910"/>
    <lineage>
        <taxon>Bacteria</taxon>
        <taxon>Pseudomonadati</taxon>
        <taxon>Pseudomonadota</taxon>
        <taxon>Alphaproteobacteria</taxon>
        <taxon>Rhodobacterales</taxon>
        <taxon>Paracoccaceae</taxon>
        <taxon>Pseudooctadecabacter</taxon>
    </lineage>
</organism>
<name>A0A1Y5TB95_9RHOB</name>
<evidence type="ECO:0000313" key="11">
    <source>
        <dbReference type="Proteomes" id="UP000193623"/>
    </source>
</evidence>
<gene>
    <name evidence="10" type="primary">pdtaS</name>
    <name evidence="10" type="ORF">PSJ8397_03031</name>
</gene>
<keyword evidence="8" id="KW-1133">Transmembrane helix</keyword>
<dbReference type="InterPro" id="IPR011495">
    <property type="entry name" value="Sig_transdc_His_kin_sub2_dim/P"/>
</dbReference>
<dbReference type="Pfam" id="PF07568">
    <property type="entry name" value="HisKA_2"/>
    <property type="match status" value="1"/>
</dbReference>
<proteinExistence type="predicted"/>
<dbReference type="RefSeq" id="WP_085865429.1">
    <property type="nucleotide sequence ID" value="NZ_FWFT01000006.1"/>
</dbReference>
<dbReference type="AlphaFoldDB" id="A0A1Y5TB95"/>
<sequence length="571" mass="62657">MTQKVGLHQRLTARVLIFLTIALVPLGIISVVQNHRLDAEIDRRTALSLQALTEQAASGERLAIQRSFGNAELLAANFDGRMGQTDNCPQFVQDRTGPLSEFAYVGLISAEGWSVCSSDPQVLDFSDSQEFQDYAANPRPYLSVARQGAASGQAVLIFSHPLFDDEGFAGFVSLSTPIETIMSQPDFLGEAEPITLITFNADGLLMTSDVDLQMTEALLPNDVALADLTGGYARTFSGTSRSGRDLSYSVVPIIPDVAYALGLWGPDADAGNASLTPLTSTLLPFLMWLASLFVAWFVIDRFVVNRIADLNRDMVRFANNRTLPKSTPMNVSSELEELNASFMTMASRILRDEAKLEDQVREKSILLKEIHHRVKNNLQIISSIMNMQIRKADEAETRSTLRQVQDRILGLSSVHQTLYQTESLSRLDAADLIRELITQGPETASALSAGIDIRLDLTSVTILPDQAVPFTMLLSECVSNARKYVGGANPTIEVGLRQLAAQNVEMIVENSTDGTVEPQHEPGYIPGLGRQLIRAFCAQLNGSLKVTEPEGLYRIEVVFEVETSKLSQQDF</sequence>
<evidence type="ECO:0000313" key="10">
    <source>
        <dbReference type="EMBL" id="SLN58039.1"/>
    </source>
</evidence>
<evidence type="ECO:0000259" key="9">
    <source>
        <dbReference type="Pfam" id="PF07568"/>
    </source>
</evidence>
<feature type="transmembrane region" description="Helical" evidence="8">
    <location>
        <begin position="12"/>
        <end position="32"/>
    </location>
</feature>
<keyword evidence="8" id="KW-0472">Membrane</keyword>
<evidence type="ECO:0000256" key="8">
    <source>
        <dbReference type="SAM" id="Phobius"/>
    </source>
</evidence>
<feature type="transmembrane region" description="Helical" evidence="8">
    <location>
        <begin position="285"/>
        <end position="304"/>
    </location>
</feature>
<dbReference type="CDD" id="cd12914">
    <property type="entry name" value="PDC1_DGC_like"/>
    <property type="match status" value="1"/>
</dbReference>
<dbReference type="EMBL" id="FWFT01000006">
    <property type="protein sequence ID" value="SLN58039.1"/>
    <property type="molecule type" value="Genomic_DNA"/>
</dbReference>
<dbReference type="Proteomes" id="UP000193623">
    <property type="component" value="Unassembled WGS sequence"/>
</dbReference>
<keyword evidence="8" id="KW-0812">Transmembrane</keyword>
<evidence type="ECO:0000256" key="3">
    <source>
        <dbReference type="ARBA" id="ARBA00022553"/>
    </source>
</evidence>
<evidence type="ECO:0000256" key="6">
    <source>
        <dbReference type="ARBA" id="ARBA00022777"/>
    </source>
</evidence>
<keyword evidence="3" id="KW-0597">Phosphoprotein</keyword>
<feature type="domain" description="Signal transduction histidine kinase subgroup 2 dimerisation and phosphoacceptor" evidence="9">
    <location>
        <begin position="369"/>
        <end position="438"/>
    </location>
</feature>
<dbReference type="GO" id="GO:0005524">
    <property type="term" value="F:ATP binding"/>
    <property type="evidence" value="ECO:0007669"/>
    <property type="project" value="UniProtKB-KW"/>
</dbReference>
<comment type="catalytic activity">
    <reaction evidence="1">
        <text>ATP + protein L-histidine = ADP + protein N-phospho-L-histidine.</text>
        <dbReference type="EC" id="2.7.13.3"/>
    </reaction>
</comment>
<evidence type="ECO:0000256" key="4">
    <source>
        <dbReference type="ARBA" id="ARBA00022679"/>
    </source>
</evidence>
<keyword evidence="11" id="KW-1185">Reference proteome</keyword>
<dbReference type="PANTHER" id="PTHR41523">
    <property type="entry name" value="TWO-COMPONENT SYSTEM SENSOR PROTEIN"/>
    <property type="match status" value="1"/>
</dbReference>
<dbReference type="GO" id="GO:0004673">
    <property type="term" value="F:protein histidine kinase activity"/>
    <property type="evidence" value="ECO:0007669"/>
    <property type="project" value="UniProtKB-EC"/>
</dbReference>
<keyword evidence="7" id="KW-0067">ATP-binding</keyword>
<keyword evidence="6 10" id="KW-0418">Kinase</keyword>
<evidence type="ECO:0000256" key="5">
    <source>
        <dbReference type="ARBA" id="ARBA00022741"/>
    </source>
</evidence>
<reference evidence="10 11" key="1">
    <citation type="submission" date="2017-03" db="EMBL/GenBank/DDBJ databases">
        <authorList>
            <person name="Afonso C.L."/>
            <person name="Miller P.J."/>
            <person name="Scott M.A."/>
            <person name="Spackman E."/>
            <person name="Goraichik I."/>
            <person name="Dimitrov K.M."/>
            <person name="Suarez D.L."/>
            <person name="Swayne D.E."/>
        </authorList>
    </citation>
    <scope>NUCLEOTIDE SEQUENCE [LARGE SCALE GENOMIC DNA]</scope>
    <source>
        <strain evidence="10 11">CECT 8397</strain>
    </source>
</reference>
<keyword evidence="5" id="KW-0547">Nucleotide-binding</keyword>
<feature type="transmembrane region" description="Helical" evidence="8">
    <location>
        <begin position="246"/>
        <end position="265"/>
    </location>
</feature>
<evidence type="ECO:0000256" key="2">
    <source>
        <dbReference type="ARBA" id="ARBA00012438"/>
    </source>
</evidence>
<dbReference type="PANTHER" id="PTHR41523:SF8">
    <property type="entry name" value="ETHYLENE RESPONSE SENSOR PROTEIN"/>
    <property type="match status" value="1"/>
</dbReference>
<evidence type="ECO:0000256" key="7">
    <source>
        <dbReference type="ARBA" id="ARBA00022840"/>
    </source>
</evidence>
<dbReference type="EC" id="2.7.13.3" evidence="2"/>
<evidence type="ECO:0000256" key="1">
    <source>
        <dbReference type="ARBA" id="ARBA00000085"/>
    </source>
</evidence>
<protein>
    <recommendedName>
        <fullName evidence="2">histidine kinase</fullName>
        <ecNumber evidence="2">2.7.13.3</ecNumber>
    </recommendedName>
</protein>
<keyword evidence="4 10" id="KW-0808">Transferase</keyword>
<dbReference type="OrthoDB" id="9767435at2"/>